<protein>
    <submittedName>
        <fullName evidence="2">Uncharacterized protein</fullName>
    </submittedName>
</protein>
<evidence type="ECO:0000313" key="3">
    <source>
        <dbReference type="Proteomes" id="UP000287171"/>
    </source>
</evidence>
<evidence type="ECO:0000256" key="1">
    <source>
        <dbReference type="SAM" id="Phobius"/>
    </source>
</evidence>
<dbReference type="Proteomes" id="UP000287171">
    <property type="component" value="Unassembled WGS sequence"/>
</dbReference>
<keyword evidence="1" id="KW-0812">Transmembrane</keyword>
<reference evidence="3" key="1">
    <citation type="submission" date="2018-12" db="EMBL/GenBank/DDBJ databases">
        <title>Tengunoibacter tsumagoiensis gen. nov., sp. nov., Dictyobacter kobayashii sp. nov., D. alpinus sp. nov., and D. joshuensis sp. nov. and description of Dictyobacteraceae fam. nov. within the order Ktedonobacterales isolated from Tengu-no-mugimeshi.</title>
        <authorList>
            <person name="Wang C.M."/>
            <person name="Zheng Y."/>
            <person name="Sakai Y."/>
            <person name="Toyoda A."/>
            <person name="Minakuchi Y."/>
            <person name="Abe K."/>
            <person name="Yokota A."/>
            <person name="Yabe S."/>
        </authorList>
    </citation>
    <scope>NUCLEOTIDE SEQUENCE [LARGE SCALE GENOMIC DNA]</scope>
    <source>
        <strain evidence="3">Uno16</strain>
    </source>
</reference>
<accession>A0A402BEP6</accession>
<evidence type="ECO:0000313" key="2">
    <source>
        <dbReference type="EMBL" id="GCE29799.1"/>
    </source>
</evidence>
<keyword evidence="1" id="KW-0472">Membrane</keyword>
<dbReference type="EMBL" id="BIFT01000002">
    <property type="protein sequence ID" value="GCE29799.1"/>
    <property type="molecule type" value="Genomic_DNA"/>
</dbReference>
<proteinExistence type="predicted"/>
<organism evidence="2 3">
    <name type="scientific">Dictyobacter alpinus</name>
    <dbReference type="NCBI Taxonomy" id="2014873"/>
    <lineage>
        <taxon>Bacteria</taxon>
        <taxon>Bacillati</taxon>
        <taxon>Chloroflexota</taxon>
        <taxon>Ktedonobacteria</taxon>
        <taxon>Ktedonobacterales</taxon>
        <taxon>Dictyobacteraceae</taxon>
        <taxon>Dictyobacter</taxon>
    </lineage>
</organism>
<dbReference type="AlphaFoldDB" id="A0A402BEP6"/>
<feature type="transmembrane region" description="Helical" evidence="1">
    <location>
        <begin position="12"/>
        <end position="36"/>
    </location>
</feature>
<keyword evidence="3" id="KW-1185">Reference proteome</keyword>
<gene>
    <name evidence="2" type="ORF">KDA_52830</name>
</gene>
<sequence>MDQVIASSEDAAIVLSVASMVLFGVSAVNEVVITLLSPTGFLTNHMASGV</sequence>
<keyword evidence="1" id="KW-1133">Transmembrane helix</keyword>
<name>A0A402BEP6_9CHLR</name>
<comment type="caution">
    <text evidence="2">The sequence shown here is derived from an EMBL/GenBank/DDBJ whole genome shotgun (WGS) entry which is preliminary data.</text>
</comment>